<evidence type="ECO:0000256" key="1">
    <source>
        <dbReference type="SAM" id="SignalP"/>
    </source>
</evidence>
<feature type="signal peptide" evidence="1">
    <location>
        <begin position="1"/>
        <end position="21"/>
    </location>
</feature>
<evidence type="ECO:0000313" key="2">
    <source>
        <dbReference type="EMBL" id="SKC24022.1"/>
    </source>
</evidence>
<sequence length="477" mass="54932">MFKKILNLLTLLILMAGLAVIGVSCNDDDDDVILIDENDYDPENLIHGTWVGIYNETFIGPDDKEATILYLKFNDQECTIISLTEEQQVAGLHGPYTYYQNDSELIIDIHQEWDSQTELWRGSRESFSVYLTAEIKNEHTLVIENDEVNQTHTLQRTVLRNPEHLSGEWNSEMGKLSLAENGTFQMHIPGEITTGIIQTMSYKNKNYLLINIQVSMKYGPSDYYAIYEYNKSDDTFTIKFPEGDVVFTKEDTNGDHDVEFDLTGDWLIISEHFILGPGDKDCNMIFLQIKEEDYLLFSFLDSDPVAGHKGPYETSGQDRLTITIQHDWDSNSYSWNHITDNVKHGMPVSLSEDGKTLTLRPGSDDIMMQKVNMKDFPAAEGSWYIQDGEDIISTLNVDNGYIVWEQYGSKQEGYIYDLGDLNGESYFLFHAVYCEFYPNEENPARDNADYFTLSRYTIDDHTFTLWHGDYKFELSKQ</sequence>
<evidence type="ECO:0000313" key="3">
    <source>
        <dbReference type="Proteomes" id="UP000191055"/>
    </source>
</evidence>
<evidence type="ECO:0008006" key="4">
    <source>
        <dbReference type="Google" id="ProtNLM"/>
    </source>
</evidence>
<name>A0A1T5HTQ8_9BACT</name>
<gene>
    <name evidence="2" type="ORF">SAMN03080601_03312</name>
</gene>
<keyword evidence="3" id="KW-1185">Reference proteome</keyword>
<dbReference type="PROSITE" id="PS51257">
    <property type="entry name" value="PROKAR_LIPOPROTEIN"/>
    <property type="match status" value="1"/>
</dbReference>
<proteinExistence type="predicted"/>
<keyword evidence="1" id="KW-0732">Signal</keyword>
<feature type="chain" id="PRO_5013250712" description="Lipocalin-like domain-containing protein" evidence="1">
    <location>
        <begin position="22"/>
        <end position="477"/>
    </location>
</feature>
<organism evidence="2 3">
    <name type="scientific">Alkalitalea saponilacus</name>
    <dbReference type="NCBI Taxonomy" id="889453"/>
    <lineage>
        <taxon>Bacteria</taxon>
        <taxon>Pseudomonadati</taxon>
        <taxon>Bacteroidota</taxon>
        <taxon>Bacteroidia</taxon>
        <taxon>Marinilabiliales</taxon>
        <taxon>Marinilabiliaceae</taxon>
        <taxon>Alkalitalea</taxon>
    </lineage>
</organism>
<protein>
    <recommendedName>
        <fullName evidence="4">Lipocalin-like domain-containing protein</fullName>
    </recommendedName>
</protein>
<dbReference type="Proteomes" id="UP000191055">
    <property type="component" value="Unassembled WGS sequence"/>
</dbReference>
<dbReference type="RefSeq" id="WP_143255093.1">
    <property type="nucleotide sequence ID" value="NZ_CP021904.1"/>
</dbReference>
<dbReference type="AlphaFoldDB" id="A0A1T5HTQ8"/>
<reference evidence="2 3" key="1">
    <citation type="submission" date="2017-02" db="EMBL/GenBank/DDBJ databases">
        <authorList>
            <person name="Peterson S.W."/>
        </authorList>
    </citation>
    <scope>NUCLEOTIDE SEQUENCE [LARGE SCALE GENOMIC DNA]</scope>
    <source>
        <strain evidence="2 3">DSM 24412</strain>
    </source>
</reference>
<accession>A0A1T5HTQ8</accession>
<dbReference type="EMBL" id="FUYV01000026">
    <property type="protein sequence ID" value="SKC24022.1"/>
    <property type="molecule type" value="Genomic_DNA"/>
</dbReference>